<evidence type="ECO:0000313" key="1">
    <source>
        <dbReference type="EMBL" id="KZS09194.1"/>
    </source>
</evidence>
<comment type="caution">
    <text evidence="1">The sequence shown here is derived from an EMBL/GenBank/DDBJ whole genome shotgun (WGS) entry which is preliminary data.</text>
</comment>
<gene>
    <name evidence="1" type="ORF">APZ42_026688</name>
</gene>
<dbReference type="AlphaFoldDB" id="A0A0P5BJ09"/>
<organism evidence="1 2">
    <name type="scientific">Daphnia magna</name>
    <dbReference type="NCBI Taxonomy" id="35525"/>
    <lineage>
        <taxon>Eukaryota</taxon>
        <taxon>Metazoa</taxon>
        <taxon>Ecdysozoa</taxon>
        <taxon>Arthropoda</taxon>
        <taxon>Crustacea</taxon>
        <taxon>Branchiopoda</taxon>
        <taxon>Diplostraca</taxon>
        <taxon>Cladocera</taxon>
        <taxon>Anomopoda</taxon>
        <taxon>Daphniidae</taxon>
        <taxon>Daphnia</taxon>
    </lineage>
</organism>
<dbReference type="EMBL" id="LRGB01002101">
    <property type="protein sequence ID" value="KZS09194.1"/>
    <property type="molecule type" value="Genomic_DNA"/>
</dbReference>
<accession>A0A0P5BJ09</accession>
<reference evidence="1 2" key="1">
    <citation type="submission" date="2016-03" db="EMBL/GenBank/DDBJ databases">
        <title>EvidentialGene: Evidence-directed Construction of Genes on Genomes.</title>
        <authorList>
            <person name="Gilbert D.G."/>
            <person name="Choi J.-H."/>
            <person name="Mockaitis K."/>
            <person name="Colbourne J."/>
            <person name="Pfrender M."/>
        </authorList>
    </citation>
    <scope>NUCLEOTIDE SEQUENCE [LARGE SCALE GENOMIC DNA]</scope>
    <source>
        <strain evidence="1 2">Xinb3</strain>
        <tissue evidence="1">Complete organism</tissue>
    </source>
</reference>
<sequence>MLVNHYSSGQSSNNGPCEHYRDRCLSMQSTCRSSPLERGKSKWHADVLLYTNDSCDDTNALRTNAKCRQHCLRQTSPSTGERPLMMNSTRRFVSCFCASLPCPYHLLLFSLPPVE</sequence>
<evidence type="ECO:0000313" key="2">
    <source>
        <dbReference type="Proteomes" id="UP000076858"/>
    </source>
</evidence>
<keyword evidence="2" id="KW-1185">Reference proteome</keyword>
<dbReference type="Proteomes" id="UP000076858">
    <property type="component" value="Unassembled WGS sequence"/>
</dbReference>
<protein>
    <submittedName>
        <fullName evidence="1">Uncharacterized protein</fullName>
    </submittedName>
</protein>
<proteinExistence type="predicted"/>
<name>A0A0P5BJ09_9CRUS</name>